<dbReference type="PANTHER" id="PTHR33910">
    <property type="entry name" value="PROTEIN TRANSLOCASE SUBUNIT SECE"/>
    <property type="match status" value="1"/>
</dbReference>
<evidence type="ECO:0000256" key="2">
    <source>
        <dbReference type="ARBA" id="ARBA00022448"/>
    </source>
</evidence>
<dbReference type="InterPro" id="IPR038379">
    <property type="entry name" value="SecE_sf"/>
</dbReference>
<evidence type="ECO:0000256" key="7">
    <source>
        <dbReference type="ARBA" id="ARBA00023010"/>
    </source>
</evidence>
<comment type="similarity">
    <text evidence="9">Belongs to the SecE/SEC61-gamma family.</text>
</comment>
<dbReference type="InterPro" id="IPR005807">
    <property type="entry name" value="SecE_bac"/>
</dbReference>
<evidence type="ECO:0000256" key="5">
    <source>
        <dbReference type="ARBA" id="ARBA00022927"/>
    </source>
</evidence>
<dbReference type="PANTHER" id="PTHR33910:SF1">
    <property type="entry name" value="PROTEIN TRANSLOCASE SUBUNIT SECE"/>
    <property type="match status" value="1"/>
</dbReference>
<feature type="transmembrane region" description="Helical" evidence="9">
    <location>
        <begin position="95"/>
        <end position="120"/>
    </location>
</feature>
<evidence type="ECO:0000313" key="11">
    <source>
        <dbReference type="Proteomes" id="UP000063965"/>
    </source>
</evidence>
<comment type="function">
    <text evidence="9">Essential subunit of the Sec protein translocation channel SecYEG. Clamps together the 2 halves of SecY. May contact the channel plug during translocation.</text>
</comment>
<dbReference type="Pfam" id="PF00584">
    <property type="entry name" value="SecE"/>
    <property type="match status" value="1"/>
</dbReference>
<sequence length="127" mass="14209">MAQQNAVQDTKSRFDSLKWLLIILLLAGGIVANFYYSHVAVAIRAAIGIVLAIWVLVIASQTQKGQKAWGFMKGSRTELRKVVWPTRQETLQTTLVVVVMVIVTALILWGLDSFFMWAVAWMTGERG</sequence>
<evidence type="ECO:0000256" key="6">
    <source>
        <dbReference type="ARBA" id="ARBA00022989"/>
    </source>
</evidence>
<name>A0ABM5UV97_9COXI</name>
<evidence type="ECO:0000313" key="10">
    <source>
        <dbReference type="EMBL" id="AKQ33930.1"/>
    </source>
</evidence>
<dbReference type="RefSeq" id="WP_048875589.1">
    <property type="nucleotide sequence ID" value="NZ_CP011126.1"/>
</dbReference>
<keyword evidence="2 9" id="KW-0813">Transport</keyword>
<keyword evidence="11" id="KW-1185">Reference proteome</keyword>
<feature type="transmembrane region" description="Helical" evidence="9">
    <location>
        <begin position="42"/>
        <end position="59"/>
    </location>
</feature>
<comment type="subunit">
    <text evidence="9">Component of the Sec protein translocase complex. Heterotrimer consisting of SecY, SecE and SecG subunits. The heterotrimers can form oligomers, although 1 heterotrimer is thought to be able to translocate proteins. Interacts with the ribosome. Interacts with SecDF, and other proteins may be involved. Interacts with SecA.</text>
</comment>
<evidence type="ECO:0000256" key="3">
    <source>
        <dbReference type="ARBA" id="ARBA00022475"/>
    </source>
</evidence>
<keyword evidence="8 9" id="KW-0472">Membrane</keyword>
<gene>
    <name evidence="9 10" type="primary">secE</name>
    <name evidence="10" type="ORF">CleRT_13720</name>
</gene>
<organism evidence="10 11">
    <name type="scientific">Candidatus Coxiella mudrowiae</name>
    <dbReference type="NCBI Taxonomy" id="2054173"/>
    <lineage>
        <taxon>Bacteria</taxon>
        <taxon>Pseudomonadati</taxon>
        <taxon>Pseudomonadota</taxon>
        <taxon>Gammaproteobacteria</taxon>
        <taxon>Legionellales</taxon>
        <taxon>Coxiellaceae</taxon>
        <taxon>Coxiella</taxon>
    </lineage>
</organism>
<keyword evidence="5 9" id="KW-0653">Protein transport</keyword>
<feature type="transmembrane region" description="Helical" evidence="9">
    <location>
        <begin position="19"/>
        <end position="36"/>
    </location>
</feature>
<dbReference type="PROSITE" id="PS01067">
    <property type="entry name" value="SECE_SEC61G"/>
    <property type="match status" value="1"/>
</dbReference>
<evidence type="ECO:0000256" key="9">
    <source>
        <dbReference type="HAMAP-Rule" id="MF_00422"/>
    </source>
</evidence>
<proteinExistence type="inferred from homology"/>
<keyword evidence="4 9" id="KW-0812">Transmembrane</keyword>
<accession>A0ABM5UV97</accession>
<evidence type="ECO:0000256" key="1">
    <source>
        <dbReference type="ARBA" id="ARBA00004370"/>
    </source>
</evidence>
<dbReference type="InterPro" id="IPR001901">
    <property type="entry name" value="Translocase_SecE/Sec61-g"/>
</dbReference>
<dbReference type="NCBIfam" id="TIGR00964">
    <property type="entry name" value="secE_bact"/>
    <property type="match status" value="1"/>
</dbReference>
<evidence type="ECO:0000256" key="4">
    <source>
        <dbReference type="ARBA" id="ARBA00022692"/>
    </source>
</evidence>
<dbReference type="PRINTS" id="PR01650">
    <property type="entry name" value="SECETRNLCASE"/>
</dbReference>
<dbReference type="HAMAP" id="MF_00422">
    <property type="entry name" value="SecE"/>
    <property type="match status" value="1"/>
</dbReference>
<dbReference type="Gene3D" id="1.20.5.1030">
    <property type="entry name" value="Preprotein translocase secy subunit"/>
    <property type="match status" value="1"/>
</dbReference>
<comment type="subcellular location">
    <subcellularLocation>
        <location evidence="1">Membrane</location>
    </subcellularLocation>
</comment>
<evidence type="ECO:0000256" key="8">
    <source>
        <dbReference type="ARBA" id="ARBA00023136"/>
    </source>
</evidence>
<keyword evidence="3 9" id="KW-1003">Cell membrane</keyword>
<protein>
    <recommendedName>
        <fullName evidence="9">Protein translocase subunit SecE</fullName>
    </recommendedName>
</protein>
<dbReference type="Proteomes" id="UP000063965">
    <property type="component" value="Chromosome"/>
</dbReference>
<reference evidence="10 11" key="1">
    <citation type="journal article" date="2015" name="Genome Biol. Evol.">
        <title>Distinctive Genome Reduction Rates Revealed by Genomic Analyses of Two Coxiella-Like Endosymbionts in Ticks.</title>
        <authorList>
            <person name="Gottlieb Y."/>
            <person name="Lalzar I."/>
            <person name="Klasson L."/>
        </authorList>
    </citation>
    <scope>NUCLEOTIDE SEQUENCE [LARGE SCALE GENOMIC DNA]</scope>
    <source>
        <strain evidence="10 11">CRt</strain>
    </source>
</reference>
<keyword evidence="6 9" id="KW-1133">Transmembrane helix</keyword>
<dbReference type="EMBL" id="CP011126">
    <property type="protein sequence ID" value="AKQ33930.1"/>
    <property type="molecule type" value="Genomic_DNA"/>
</dbReference>
<comment type="caution">
    <text evidence="9">Lacks conserved residue(s) required for the propagation of feature annotation.</text>
</comment>
<keyword evidence="7 9" id="KW-0811">Translocation</keyword>